<evidence type="ECO:0000313" key="5">
    <source>
        <dbReference type="EMBL" id="TFY67691.1"/>
    </source>
</evidence>
<feature type="domain" description="CWH43-like N-terminal" evidence="4">
    <location>
        <begin position="290"/>
        <end position="500"/>
    </location>
</feature>
<evidence type="ECO:0000259" key="4">
    <source>
        <dbReference type="Pfam" id="PF10277"/>
    </source>
</evidence>
<dbReference type="Pfam" id="PF10277">
    <property type="entry name" value="Frag1"/>
    <property type="match status" value="1"/>
</dbReference>
<keyword evidence="2" id="KW-1133">Transmembrane helix</keyword>
<feature type="transmembrane region" description="Helical" evidence="2">
    <location>
        <begin position="287"/>
        <end position="314"/>
    </location>
</feature>
<dbReference type="InterPro" id="IPR019402">
    <property type="entry name" value="CWH43_N"/>
</dbReference>
<sequence length="587" mass="65482">MSRTVNLVVIGDIICPWCYIGEKEMENALEAVRDLPITIKIEHRPYQLQPSLPEDQALVKREWYLNRFGKEKFESIQQMITLRGQQLGLTMSLRSNVRVPGSRQVVLPEACLPRPTPSLDARDGTCFCNPAKLRGMCTQRGTHELFSNYGGTITQTVRAHRLSLKALKVGAQTMQQTFLRAINKAYFEENRNIGDVDVLSDLAQASGIMSKDEAVKFLESDECREEVVNMMAEARKKGVTGVPFTIIDGRWAVIGGQTAEVYIQSLLCTTPSHHELRAMFLAYEHYYWVYAWIPVFGAFVWFGTLWAMLITWLATGKPQYVTQQGSIAYISDVGASYLKPLFIVCCCITGVTFFLTLVVERWLRHSGRLHPNMRRRERVFSTLAVLGSFIGGAGLILLSIFDTGRHQSLHRVFLLVFIIGVGLSAIFTIVEYRWINKDYDGQRKLRIAYIAKGIIASLLIILAVVFAITLYTTADVGAVIEWVIAFGYTFYLLTFYYDLRMSRGMRKGAYFDRELLGRRSVESGGTAGTMRQVGGPAYGNGSVAGNGYANGYGDGNGNGNAHYGGQGPYGAQNARGANVEPVRNTGY</sequence>
<name>A0A4Y9Z1F7_9APHY</name>
<dbReference type="PANTHER" id="PTHR13887">
    <property type="entry name" value="GLUTATHIONE S-TRANSFERASE KAPPA"/>
    <property type="match status" value="1"/>
</dbReference>
<dbReference type="InterPro" id="IPR001853">
    <property type="entry name" value="DSBA-like_thioredoxin_dom"/>
</dbReference>
<proteinExistence type="predicted"/>
<feature type="transmembrane region" description="Helical" evidence="2">
    <location>
        <begin position="341"/>
        <end position="359"/>
    </location>
</feature>
<dbReference type="EMBL" id="SEKV01000047">
    <property type="protein sequence ID" value="TFY67691.1"/>
    <property type="molecule type" value="Genomic_DNA"/>
</dbReference>
<feature type="domain" description="DSBA-like thioredoxin" evidence="3">
    <location>
        <begin position="155"/>
        <end position="260"/>
    </location>
</feature>
<evidence type="ECO:0000256" key="2">
    <source>
        <dbReference type="SAM" id="Phobius"/>
    </source>
</evidence>
<feature type="transmembrane region" description="Helical" evidence="2">
    <location>
        <begin position="413"/>
        <end position="435"/>
    </location>
</feature>
<feature type="region of interest" description="Disordered" evidence="1">
    <location>
        <begin position="563"/>
        <end position="587"/>
    </location>
</feature>
<dbReference type="PANTHER" id="PTHR13887:SF41">
    <property type="entry name" value="THIOREDOXIN SUPERFAMILY PROTEIN"/>
    <property type="match status" value="1"/>
</dbReference>
<evidence type="ECO:0008006" key="7">
    <source>
        <dbReference type="Google" id="ProtNLM"/>
    </source>
</evidence>
<dbReference type="Proteomes" id="UP000298390">
    <property type="component" value="Unassembled WGS sequence"/>
</dbReference>
<evidence type="ECO:0000256" key="1">
    <source>
        <dbReference type="SAM" id="MobiDB-lite"/>
    </source>
</evidence>
<dbReference type="GO" id="GO:0016491">
    <property type="term" value="F:oxidoreductase activity"/>
    <property type="evidence" value="ECO:0007669"/>
    <property type="project" value="InterPro"/>
</dbReference>
<dbReference type="Pfam" id="PF01323">
    <property type="entry name" value="DSBA"/>
    <property type="match status" value="2"/>
</dbReference>
<organism evidence="5 6">
    <name type="scientific">Rhodofomes roseus</name>
    <dbReference type="NCBI Taxonomy" id="34475"/>
    <lineage>
        <taxon>Eukaryota</taxon>
        <taxon>Fungi</taxon>
        <taxon>Dikarya</taxon>
        <taxon>Basidiomycota</taxon>
        <taxon>Agaricomycotina</taxon>
        <taxon>Agaricomycetes</taxon>
        <taxon>Polyporales</taxon>
        <taxon>Rhodofomes</taxon>
    </lineage>
</organism>
<evidence type="ECO:0000259" key="3">
    <source>
        <dbReference type="Pfam" id="PF01323"/>
    </source>
</evidence>
<dbReference type="CDD" id="cd03024">
    <property type="entry name" value="DsbA_FrnE"/>
    <property type="match status" value="1"/>
</dbReference>
<accession>A0A4Y9Z1F7</accession>
<gene>
    <name evidence="5" type="ORF">EVJ58_g1444</name>
</gene>
<dbReference type="InterPro" id="IPR036249">
    <property type="entry name" value="Thioredoxin-like_sf"/>
</dbReference>
<dbReference type="Gene3D" id="3.40.30.10">
    <property type="entry name" value="Glutaredoxin"/>
    <property type="match status" value="2"/>
</dbReference>
<comment type="caution">
    <text evidence="5">The sequence shown here is derived from an EMBL/GenBank/DDBJ whole genome shotgun (WGS) entry which is preliminary data.</text>
</comment>
<feature type="transmembrane region" description="Helical" evidence="2">
    <location>
        <begin position="379"/>
        <end position="401"/>
    </location>
</feature>
<protein>
    <recommendedName>
        <fullName evidence="7">DSBA-like thioredoxin domain-containing protein</fullName>
    </recommendedName>
</protein>
<feature type="transmembrane region" description="Helical" evidence="2">
    <location>
        <begin position="476"/>
        <end position="497"/>
    </location>
</feature>
<keyword evidence="2" id="KW-0472">Membrane</keyword>
<dbReference type="SUPFAM" id="SSF52833">
    <property type="entry name" value="Thioredoxin-like"/>
    <property type="match status" value="2"/>
</dbReference>
<reference evidence="5 6" key="1">
    <citation type="submission" date="2019-01" db="EMBL/GenBank/DDBJ databases">
        <title>Genome sequencing of the rare red list fungi Fomitopsis rosea.</title>
        <authorList>
            <person name="Buettner E."/>
            <person name="Kellner H."/>
        </authorList>
    </citation>
    <scope>NUCLEOTIDE SEQUENCE [LARGE SCALE GENOMIC DNA]</scope>
    <source>
        <strain evidence="5 6">DSM 105464</strain>
    </source>
</reference>
<evidence type="ECO:0000313" key="6">
    <source>
        <dbReference type="Proteomes" id="UP000298390"/>
    </source>
</evidence>
<keyword evidence="2" id="KW-0812">Transmembrane</keyword>
<feature type="transmembrane region" description="Helical" evidence="2">
    <location>
        <begin position="447"/>
        <end position="470"/>
    </location>
</feature>
<dbReference type="STRING" id="34475.A0A4Y9Z1F7"/>
<feature type="domain" description="DSBA-like thioredoxin" evidence="3">
    <location>
        <begin position="12"/>
        <end position="97"/>
    </location>
</feature>
<dbReference type="AlphaFoldDB" id="A0A4Y9Z1F7"/>